<dbReference type="InterPro" id="IPR001387">
    <property type="entry name" value="Cro/C1-type_HTH"/>
</dbReference>
<evidence type="ECO:0000313" key="3">
    <source>
        <dbReference type="Proteomes" id="UP001324380"/>
    </source>
</evidence>
<dbReference type="Proteomes" id="UP001324380">
    <property type="component" value="Chromosome"/>
</dbReference>
<dbReference type="InterPro" id="IPR051082">
    <property type="entry name" value="Pentapeptide-BTB/POZ_domain"/>
</dbReference>
<dbReference type="Gene3D" id="2.160.20.80">
    <property type="entry name" value="E3 ubiquitin-protein ligase SopA"/>
    <property type="match status" value="1"/>
</dbReference>
<proteinExistence type="predicted"/>
<organism evidence="2 3">
    <name type="scientific">Mucilaginibacter sabulilitoris</name>
    <dbReference type="NCBI Taxonomy" id="1173583"/>
    <lineage>
        <taxon>Bacteria</taxon>
        <taxon>Pseudomonadati</taxon>
        <taxon>Bacteroidota</taxon>
        <taxon>Sphingobacteriia</taxon>
        <taxon>Sphingobacteriales</taxon>
        <taxon>Sphingobacteriaceae</taxon>
        <taxon>Mucilaginibacter</taxon>
    </lineage>
</organism>
<gene>
    <name evidence="2" type="ORF">SNE25_23115</name>
</gene>
<dbReference type="SMART" id="SM00530">
    <property type="entry name" value="HTH_XRE"/>
    <property type="match status" value="1"/>
</dbReference>
<dbReference type="PANTHER" id="PTHR14136:SF17">
    <property type="entry name" value="BTB_POZ DOMAIN-CONTAINING PROTEIN KCTD9"/>
    <property type="match status" value="1"/>
</dbReference>
<protein>
    <submittedName>
        <fullName evidence="2">Pentapeptide repeat-containing protein</fullName>
    </submittedName>
</protein>
<name>A0ABZ0TGA4_9SPHI</name>
<sequence length="311" mass="33707">MEMKMIGSKIAEARKKINISQAELAERLFISPQAVGKWERGESIPDIITVNRLAEIFGVDLNYFSGNAPSAADETAFKMASDGIAGIEQTGAQATNESGSQELMNFSGSNLQGSDFSGVTAPKRKFNGSALRGADFSGADLTGSSFVGSDISETNFDRTNLTDCTFSANDLAGASFNETILVRTQFRSSALNDAKFTNASLIDVMLTKTDLRKTVFQNCVFNGVVFKYSDLSGVCFDKQTFTGVKFQSTSLHEATFHGATLRNVSFRATYALTNRFYRTLQTIRFDGATMDKLTYAALKGVGVDLSKVTII</sequence>
<dbReference type="EMBL" id="CP139558">
    <property type="protein sequence ID" value="WPU92216.1"/>
    <property type="molecule type" value="Genomic_DNA"/>
</dbReference>
<dbReference type="RefSeq" id="WP_321561378.1">
    <property type="nucleotide sequence ID" value="NZ_CP139558.1"/>
</dbReference>
<dbReference type="Pfam" id="PF01381">
    <property type="entry name" value="HTH_3"/>
    <property type="match status" value="1"/>
</dbReference>
<dbReference type="Pfam" id="PF00805">
    <property type="entry name" value="Pentapeptide"/>
    <property type="match status" value="2"/>
</dbReference>
<dbReference type="CDD" id="cd00093">
    <property type="entry name" value="HTH_XRE"/>
    <property type="match status" value="1"/>
</dbReference>
<accession>A0ABZ0TGA4</accession>
<feature type="domain" description="HTH cro/C1-type" evidence="1">
    <location>
        <begin position="10"/>
        <end position="64"/>
    </location>
</feature>
<evidence type="ECO:0000259" key="1">
    <source>
        <dbReference type="PROSITE" id="PS50943"/>
    </source>
</evidence>
<dbReference type="InterPro" id="IPR001646">
    <property type="entry name" value="5peptide_repeat"/>
</dbReference>
<dbReference type="SUPFAM" id="SSF141571">
    <property type="entry name" value="Pentapeptide repeat-like"/>
    <property type="match status" value="1"/>
</dbReference>
<dbReference type="Pfam" id="PF13599">
    <property type="entry name" value="Pentapeptide_4"/>
    <property type="match status" value="1"/>
</dbReference>
<keyword evidence="3" id="KW-1185">Reference proteome</keyword>
<evidence type="ECO:0000313" key="2">
    <source>
        <dbReference type="EMBL" id="WPU92216.1"/>
    </source>
</evidence>
<reference evidence="2 3" key="1">
    <citation type="submission" date="2023-11" db="EMBL/GenBank/DDBJ databases">
        <title>Analysis of the Genomes of Mucilaginibacter gossypii cycad 4 and M. sabulilitoris SNA2: microbes with the potential for plant growth promotion.</title>
        <authorList>
            <person name="Hirsch A.M."/>
            <person name="Humm E."/>
            <person name="Rubbi M."/>
            <person name="Del Vecchio G."/>
            <person name="Ha S.M."/>
            <person name="Pellegrini M."/>
            <person name="Gunsalus R.P."/>
        </authorList>
    </citation>
    <scope>NUCLEOTIDE SEQUENCE [LARGE SCALE GENOMIC DNA]</scope>
    <source>
        <strain evidence="2 3">SNA2</strain>
    </source>
</reference>
<dbReference type="InterPro" id="IPR010982">
    <property type="entry name" value="Lambda_DNA-bd_dom_sf"/>
</dbReference>
<dbReference type="SUPFAM" id="SSF47413">
    <property type="entry name" value="lambda repressor-like DNA-binding domains"/>
    <property type="match status" value="1"/>
</dbReference>
<dbReference type="Gene3D" id="1.10.260.40">
    <property type="entry name" value="lambda repressor-like DNA-binding domains"/>
    <property type="match status" value="1"/>
</dbReference>
<dbReference type="PANTHER" id="PTHR14136">
    <property type="entry name" value="BTB_POZ DOMAIN-CONTAINING PROTEIN KCTD9"/>
    <property type="match status" value="1"/>
</dbReference>
<dbReference type="PROSITE" id="PS50943">
    <property type="entry name" value="HTH_CROC1"/>
    <property type="match status" value="1"/>
</dbReference>